<evidence type="ECO:0000256" key="1">
    <source>
        <dbReference type="ARBA" id="ARBA00010923"/>
    </source>
</evidence>
<reference evidence="6" key="2">
    <citation type="journal article" date="2017" name="Genome Biol. Evol.">
        <title>Comparative genomic analysis identifies a Campylobacter clade deficient in selenium metabolism.</title>
        <authorList>
            <person name="Miller W.G."/>
            <person name="Yee E."/>
            <person name="Lopes B.S."/>
            <person name="Chapman M.H."/>
            <person name="Huynh S."/>
            <person name="Bono J.L."/>
            <person name="Parker C.T."/>
            <person name="Strachan N.J.C."/>
            <person name="Forbes K.J."/>
        </authorList>
    </citation>
    <scope>NUCLEOTIDE SEQUENCE [LARGE SCALE GENOMIC DNA]</scope>
    <source>
        <strain evidence="6">NCTC 13004</strain>
    </source>
</reference>
<dbReference type="InterPro" id="IPR000055">
    <property type="entry name" value="Restrct_endonuc_typeI_TRD"/>
</dbReference>
<evidence type="ECO:0000256" key="3">
    <source>
        <dbReference type="ARBA" id="ARBA00023125"/>
    </source>
</evidence>
<keyword evidence="3" id="KW-0238">DNA-binding</keyword>
<keyword evidence="2" id="KW-0680">Restriction system</keyword>
<evidence type="ECO:0000259" key="4">
    <source>
        <dbReference type="Pfam" id="PF01420"/>
    </source>
</evidence>
<dbReference type="GO" id="GO:0009307">
    <property type="term" value="P:DNA restriction-modification system"/>
    <property type="evidence" value="ECO:0007669"/>
    <property type="project" value="UniProtKB-KW"/>
</dbReference>
<feature type="domain" description="Type I restriction modification DNA specificity" evidence="4">
    <location>
        <begin position="355"/>
        <end position="499"/>
    </location>
</feature>
<organism evidence="5 6">
    <name type="scientific">Campylobacter lanienae NCTC 13004</name>
    <dbReference type="NCBI Taxonomy" id="1031753"/>
    <lineage>
        <taxon>Bacteria</taxon>
        <taxon>Pseudomonadati</taxon>
        <taxon>Campylobacterota</taxon>
        <taxon>Epsilonproteobacteria</taxon>
        <taxon>Campylobacterales</taxon>
        <taxon>Campylobacteraceae</taxon>
        <taxon>Campylobacter</taxon>
    </lineage>
</organism>
<dbReference type="Proteomes" id="UP000202031">
    <property type="component" value="Chromosome"/>
</dbReference>
<protein>
    <submittedName>
        <fullName evidence="5">Type I restriction/modification system, S subunit</fullName>
    </submittedName>
</protein>
<evidence type="ECO:0000256" key="2">
    <source>
        <dbReference type="ARBA" id="ARBA00022747"/>
    </source>
</evidence>
<dbReference type="PANTHER" id="PTHR43140">
    <property type="entry name" value="TYPE-1 RESTRICTION ENZYME ECOKI SPECIFICITY PROTEIN"/>
    <property type="match status" value="1"/>
</dbReference>
<sequence>MAKIKKDTNLRKAILQAAITGQLISNVEGETKTGKELLDKIIEERNAKLLAQWEEAKKKNPKAKKPAPIVPSEITKDEIPFEIPENWCWCRLGELGLYRKGPFGSSLTKSMFVPRSEFSVKVYEQKNAIQKDFTLGDYYIPKEKFDSMQSFIVEPEDIIISCAGTIGEVYKLPQNAPIGIINQALMRVKLYNDELSAFWMLYFDYVLKKEASKQSSGTAIKNIPPFEILKAYPFPLPPLAVQNAIVVKLEEVLPLVDAYENAVLQKEELKTALPDKVKKAILQEAIQGKLTKSWRKTATIEESGKQLLDKIIEERNAKLLAQWEETKKKNPKAKKPAPIAASEITEDEIPFEIPKSWCWCRLGEICKLTDGEKIQDIKLPLLDAKYLRGKKEAEYLSSGKLAKPNDLLILVDGENSGEVFINKEEGIMGSTFKKLNIVNELYLPYVLQFIALNKDLLRNSKKGAAIPHLNKDIFFGLLLPLPPLAEQEKIVEIIEQMLPLCEKLEIKENTNDK</sequence>
<comment type="similarity">
    <text evidence="1">Belongs to the type-I restriction system S methylase family.</text>
</comment>
<name>A0A1X9SMU6_9BACT</name>
<evidence type="ECO:0000313" key="6">
    <source>
        <dbReference type="Proteomes" id="UP000202031"/>
    </source>
</evidence>
<feature type="domain" description="Type I restriction modification DNA specificity" evidence="4">
    <location>
        <begin position="143"/>
        <end position="252"/>
    </location>
</feature>
<proteinExistence type="inferred from homology"/>
<dbReference type="Gene3D" id="3.90.220.20">
    <property type="entry name" value="DNA methylase specificity domains"/>
    <property type="match status" value="2"/>
</dbReference>
<dbReference type="InterPro" id="IPR044946">
    <property type="entry name" value="Restrct_endonuc_typeI_TRD_sf"/>
</dbReference>
<dbReference type="KEGG" id="clx:CLAN_0794"/>
<dbReference type="Pfam" id="PF01420">
    <property type="entry name" value="Methylase_S"/>
    <property type="match status" value="2"/>
</dbReference>
<dbReference type="GeneID" id="46921268"/>
<dbReference type="RefSeq" id="WP_167368932.1">
    <property type="nucleotide sequence ID" value="NZ_CP015578.1"/>
</dbReference>
<dbReference type="PANTHER" id="PTHR43140:SF1">
    <property type="entry name" value="TYPE I RESTRICTION ENZYME ECOKI SPECIFICITY SUBUNIT"/>
    <property type="match status" value="1"/>
</dbReference>
<dbReference type="EMBL" id="CP015578">
    <property type="protein sequence ID" value="ARQ97540.1"/>
    <property type="molecule type" value="Genomic_DNA"/>
</dbReference>
<gene>
    <name evidence="5" type="primary">hsdS3</name>
    <name evidence="5" type="ORF">CLAN_0794</name>
</gene>
<dbReference type="SUPFAM" id="SSF116734">
    <property type="entry name" value="DNA methylase specificity domain"/>
    <property type="match status" value="2"/>
</dbReference>
<dbReference type="GO" id="GO:0003677">
    <property type="term" value="F:DNA binding"/>
    <property type="evidence" value="ECO:0007669"/>
    <property type="project" value="UniProtKB-KW"/>
</dbReference>
<reference evidence="6" key="1">
    <citation type="journal article" date="2017" name="Genome Biol. Evol.">
        <title>Comparative Genomic Analysis Identifies a Campylobacter Clade Deficient in Selenium Metabolism.</title>
        <authorList>
            <person name="Miller W.G."/>
            <person name="Yee E."/>
            <person name="Lopes B.S."/>
            <person name="Chapman M.H."/>
            <person name="Huynh S."/>
            <person name="Bono J.L."/>
            <person name="Parker C.T."/>
            <person name="Strachan N.J.C."/>
            <person name="Forbes K.J."/>
        </authorList>
    </citation>
    <scope>NUCLEOTIDE SEQUENCE [LARGE SCALE GENOMIC DNA]</scope>
    <source>
        <strain evidence="6">NCTC 13004</strain>
    </source>
</reference>
<dbReference type="AlphaFoldDB" id="A0A1X9SMU6"/>
<accession>A0A1X9SMU6</accession>
<dbReference type="InterPro" id="IPR051212">
    <property type="entry name" value="Type-I_RE_S_subunit"/>
</dbReference>
<evidence type="ECO:0000313" key="5">
    <source>
        <dbReference type="EMBL" id="ARQ97540.1"/>
    </source>
</evidence>
<dbReference type="REBASE" id="201142">
    <property type="entry name" value="S.Cla13004ORF796P"/>
</dbReference>